<dbReference type="SMART" id="SM00906">
    <property type="entry name" value="Fungal_trans"/>
    <property type="match status" value="1"/>
</dbReference>
<dbReference type="EMBL" id="JABEXW010000490">
    <property type="protein sequence ID" value="KAF4963155.1"/>
    <property type="molecule type" value="Genomic_DNA"/>
</dbReference>
<feature type="region of interest" description="Disordered" evidence="6">
    <location>
        <begin position="49"/>
        <end position="87"/>
    </location>
</feature>
<dbReference type="InterPro" id="IPR052073">
    <property type="entry name" value="Amide_Lactam_Regulators"/>
</dbReference>
<sequence length="676" mass="75794">MTRKRSRPSELQASVQGQRLKLVSIVIGERSAAIFSTLVLLAPIVAPATSRSSGPVTIRPREASPEPMPEPKTASTRTISPGPTVQTPIEELEPDAGNLADLFNREDVRSSELNRQNRSCFIGNGLSNCHYLIREESPNTGSNGTYHFGNRQLHHKDTSYNLHRVVPDVLERPDNDLADTLVRAYFDRINCCWPIVDEEWFMAQYEDKDPQGPLPLALLNAVCLVGAHVLASQSSDIKSLQSMFFYRAKTLVECRLEQDRVVYVQVALLLTWYSDGLEEIVANAWHWIGFATRTATALGMHRDVTNSNMQPVYKRTYTRLWWILFQFDTIASVSSGRPPVMHLEDSDVPELQHSHFEGIPRADSEFVIYQSKLCIIISQTIRKGWALRSSAANRIEAIKEADKALAEFMIQLPTNLHIKHSNLNNRQATLHLTYNNFVLLIHRPAPRPDTRGLAAEPYSDPILCGDAIAEIGSLFETLINQEALSSMWFYSNHVLFTAIIYAMSEFGSQKPLIAVKSRRLLKTLLSSLRGLSKCWRFAQSLLQLFEERFARLEQCENAKAKANPSTSQRVAGLRQQSREAKPSAPSWDHAQFQRHGSEATSAWDNVEQQVPDGIHTEIANAQFSDLTTLDSAEGGCIPEMNGDAIPNGFSLFDDFMLDFFLGETSGNEGFGSVQFP</sequence>
<comment type="caution">
    <text evidence="8">The sequence shown here is derived from an EMBL/GenBank/DDBJ whole genome shotgun (WGS) entry which is preliminary data.</text>
</comment>
<dbReference type="AlphaFoldDB" id="A0A8H4X6K5"/>
<dbReference type="PANTHER" id="PTHR47171:SF4">
    <property type="entry name" value="ACETAMIDASE REGULATORY PROTEIN"/>
    <property type="match status" value="1"/>
</dbReference>
<evidence type="ECO:0000259" key="7">
    <source>
        <dbReference type="SMART" id="SM00906"/>
    </source>
</evidence>
<feature type="domain" description="Xylanolytic transcriptional activator regulatory" evidence="7">
    <location>
        <begin position="284"/>
        <end position="357"/>
    </location>
</feature>
<keyword evidence="4" id="KW-0804">Transcription</keyword>
<keyword evidence="3" id="KW-0238">DNA-binding</keyword>
<evidence type="ECO:0000256" key="5">
    <source>
        <dbReference type="ARBA" id="ARBA00023242"/>
    </source>
</evidence>
<feature type="compositionally biased region" description="Polar residues" evidence="6">
    <location>
        <begin position="73"/>
        <end position="87"/>
    </location>
</feature>
<dbReference type="Pfam" id="PF04082">
    <property type="entry name" value="Fungal_trans"/>
    <property type="match status" value="1"/>
</dbReference>
<evidence type="ECO:0000313" key="9">
    <source>
        <dbReference type="Proteomes" id="UP000622797"/>
    </source>
</evidence>
<protein>
    <recommendedName>
        <fullName evidence="7">Xylanolytic transcriptional activator regulatory domain-containing protein</fullName>
    </recommendedName>
</protein>
<evidence type="ECO:0000256" key="3">
    <source>
        <dbReference type="ARBA" id="ARBA00023125"/>
    </source>
</evidence>
<evidence type="ECO:0000313" key="8">
    <source>
        <dbReference type="EMBL" id="KAF4963155.1"/>
    </source>
</evidence>
<evidence type="ECO:0000256" key="2">
    <source>
        <dbReference type="ARBA" id="ARBA00023015"/>
    </source>
</evidence>
<dbReference type="GO" id="GO:0003677">
    <property type="term" value="F:DNA binding"/>
    <property type="evidence" value="ECO:0007669"/>
    <property type="project" value="UniProtKB-KW"/>
</dbReference>
<evidence type="ECO:0000256" key="6">
    <source>
        <dbReference type="SAM" id="MobiDB-lite"/>
    </source>
</evidence>
<dbReference type="InterPro" id="IPR007219">
    <property type="entry name" value="XnlR_reg_dom"/>
</dbReference>
<keyword evidence="5" id="KW-0539">Nucleus</keyword>
<evidence type="ECO:0000256" key="4">
    <source>
        <dbReference type="ARBA" id="ARBA00023163"/>
    </source>
</evidence>
<feature type="region of interest" description="Disordered" evidence="6">
    <location>
        <begin position="560"/>
        <end position="591"/>
    </location>
</feature>
<gene>
    <name evidence="8" type="ORF">FSARC_8808</name>
</gene>
<organism evidence="8 9">
    <name type="scientific">Fusarium sarcochroum</name>
    <dbReference type="NCBI Taxonomy" id="1208366"/>
    <lineage>
        <taxon>Eukaryota</taxon>
        <taxon>Fungi</taxon>
        <taxon>Dikarya</taxon>
        <taxon>Ascomycota</taxon>
        <taxon>Pezizomycotina</taxon>
        <taxon>Sordariomycetes</taxon>
        <taxon>Hypocreomycetidae</taxon>
        <taxon>Hypocreales</taxon>
        <taxon>Nectriaceae</taxon>
        <taxon>Fusarium</taxon>
        <taxon>Fusarium lateritium species complex</taxon>
    </lineage>
</organism>
<keyword evidence="2" id="KW-0805">Transcription regulation</keyword>
<accession>A0A8H4X6K5</accession>
<dbReference type="CDD" id="cd12148">
    <property type="entry name" value="fungal_TF_MHR"/>
    <property type="match status" value="1"/>
</dbReference>
<dbReference type="Proteomes" id="UP000622797">
    <property type="component" value="Unassembled WGS sequence"/>
</dbReference>
<dbReference type="OrthoDB" id="4236860at2759"/>
<name>A0A8H4X6K5_9HYPO</name>
<keyword evidence="9" id="KW-1185">Reference proteome</keyword>
<reference evidence="8" key="1">
    <citation type="journal article" date="2020" name="BMC Genomics">
        <title>Correction to: Identification and distribution of gene clusters required for synthesis of sphingolipid metabolism inhibitors in diverse species of the filamentous fungus Fusarium.</title>
        <authorList>
            <person name="Kim H.S."/>
            <person name="Lohmar J.M."/>
            <person name="Busman M."/>
            <person name="Brown D.W."/>
            <person name="Naumann T.A."/>
            <person name="Divon H.H."/>
            <person name="Lysoe E."/>
            <person name="Uhlig S."/>
            <person name="Proctor R.H."/>
        </authorList>
    </citation>
    <scope>NUCLEOTIDE SEQUENCE</scope>
    <source>
        <strain evidence="8">NRRL 20472</strain>
    </source>
</reference>
<dbReference type="PANTHER" id="PTHR47171">
    <property type="entry name" value="FARA-RELATED"/>
    <property type="match status" value="1"/>
</dbReference>
<keyword evidence="1" id="KW-0862">Zinc</keyword>
<dbReference type="GO" id="GO:0006351">
    <property type="term" value="P:DNA-templated transcription"/>
    <property type="evidence" value="ECO:0007669"/>
    <property type="project" value="InterPro"/>
</dbReference>
<evidence type="ECO:0000256" key="1">
    <source>
        <dbReference type="ARBA" id="ARBA00022833"/>
    </source>
</evidence>
<reference evidence="8" key="2">
    <citation type="submission" date="2020-05" db="EMBL/GenBank/DDBJ databases">
        <authorList>
            <person name="Kim H.-S."/>
            <person name="Proctor R.H."/>
            <person name="Brown D.W."/>
        </authorList>
    </citation>
    <scope>NUCLEOTIDE SEQUENCE</scope>
    <source>
        <strain evidence="8">NRRL 20472</strain>
    </source>
</reference>
<proteinExistence type="predicted"/>
<dbReference type="GO" id="GO:0008270">
    <property type="term" value="F:zinc ion binding"/>
    <property type="evidence" value="ECO:0007669"/>
    <property type="project" value="InterPro"/>
</dbReference>